<dbReference type="Proteomes" id="UP000279384">
    <property type="component" value="Unassembled WGS sequence"/>
</dbReference>
<dbReference type="InterPro" id="IPR007443">
    <property type="entry name" value="LpoA"/>
</dbReference>
<keyword evidence="1" id="KW-0472">Membrane</keyword>
<dbReference type="SUPFAM" id="SSF53822">
    <property type="entry name" value="Periplasmic binding protein-like I"/>
    <property type="match status" value="1"/>
</dbReference>
<dbReference type="InterPro" id="IPR028082">
    <property type="entry name" value="Peripla_BP_I"/>
</dbReference>
<gene>
    <name evidence="2" type="ORF">C8E02_3270</name>
</gene>
<dbReference type="AlphaFoldDB" id="A0A495B1H4"/>
<sequence length="357" mass="37324">MAASVAAAQSPGYILQQNQQTLRNIGASAASAPLASPAVAAPATPAAKLSDNKPRLHLGLLLPVEAPQLGDAAQVVKAGFDAAAQQDSNVQLSFVALASENDAVKGYQQLLAAGANVIVGPLTREGAANVAAQASVPTLVLNTLSKAPAGGKVWSLSLAVESEARQIARMMRDDGRKAPLVLFNNDALSTRLRAAFSESWTQRHPSAPLELNMTQPDGAQLSTLLAGADSVFLALDDKEAEASRALLPAELAAYATSLINTRQAAPALDGVRFVDMPWFLMPNHPDAAGIARPATPLTKATERLYALGVDAFRLGKALGQSRNPASIRLRGVTGDLQLGKDWVIQRELPTAIRGESQ</sequence>
<dbReference type="CDD" id="cd06339">
    <property type="entry name" value="PBP1_YraM_LppC_lipoprotein-like"/>
    <property type="match status" value="1"/>
</dbReference>
<dbReference type="GO" id="GO:0030234">
    <property type="term" value="F:enzyme regulator activity"/>
    <property type="evidence" value="ECO:0007669"/>
    <property type="project" value="TreeGrafter"/>
</dbReference>
<dbReference type="GO" id="GO:0031241">
    <property type="term" value="C:periplasmic side of cell outer membrane"/>
    <property type="evidence" value="ECO:0007669"/>
    <property type="project" value="TreeGrafter"/>
</dbReference>
<name>A0A495B1H4_VOGIN</name>
<evidence type="ECO:0008006" key="4">
    <source>
        <dbReference type="Google" id="ProtNLM"/>
    </source>
</evidence>
<accession>A0A495B1H4</accession>
<dbReference type="Pfam" id="PF04348">
    <property type="entry name" value="LppC"/>
    <property type="match status" value="2"/>
</dbReference>
<proteinExistence type="predicted"/>
<comment type="caution">
    <text evidence="2">The sequence shown here is derived from an EMBL/GenBank/DDBJ whole genome shotgun (WGS) entry which is preliminary data.</text>
</comment>
<dbReference type="PANTHER" id="PTHR38038">
    <property type="entry name" value="PENICILLIN-BINDING PROTEIN ACTIVATOR LPOA"/>
    <property type="match status" value="1"/>
</dbReference>
<dbReference type="PANTHER" id="PTHR38038:SF1">
    <property type="entry name" value="PENICILLIN-BINDING PROTEIN ACTIVATOR LPOA"/>
    <property type="match status" value="1"/>
</dbReference>
<evidence type="ECO:0000313" key="2">
    <source>
        <dbReference type="EMBL" id="RKQ53335.1"/>
    </source>
</evidence>
<dbReference type="RefSeq" id="WP_120812463.1">
    <property type="nucleotide sequence ID" value="NZ_RBID01000019.1"/>
</dbReference>
<dbReference type="GO" id="GO:0009252">
    <property type="term" value="P:peptidoglycan biosynthetic process"/>
    <property type="evidence" value="ECO:0007669"/>
    <property type="project" value="TreeGrafter"/>
</dbReference>
<protein>
    <recommendedName>
        <fullName evidence="4">LppC lipoprotein</fullName>
    </recommendedName>
</protein>
<evidence type="ECO:0000256" key="1">
    <source>
        <dbReference type="ARBA" id="ARBA00023136"/>
    </source>
</evidence>
<evidence type="ECO:0000313" key="3">
    <source>
        <dbReference type="Proteomes" id="UP000279384"/>
    </source>
</evidence>
<dbReference type="EMBL" id="RBID01000019">
    <property type="protein sequence ID" value="RKQ53335.1"/>
    <property type="molecule type" value="Genomic_DNA"/>
</dbReference>
<reference evidence="2 3" key="1">
    <citation type="submission" date="2018-10" db="EMBL/GenBank/DDBJ databases">
        <title>Genomic Encyclopedia of Type Strains, Phase IV (KMG-IV): sequencing the most valuable type-strain genomes for metagenomic binning, comparative biology and taxonomic classification.</title>
        <authorList>
            <person name="Goeker M."/>
        </authorList>
    </citation>
    <scope>NUCLEOTIDE SEQUENCE [LARGE SCALE GENOMIC DNA]</scope>
    <source>
        <strain evidence="2 3">DSM 3303</strain>
    </source>
</reference>
<organism evidence="2 3">
    <name type="scientific">Vogesella indigofera</name>
    <name type="common">Pseudomonas indigofera</name>
    <dbReference type="NCBI Taxonomy" id="45465"/>
    <lineage>
        <taxon>Bacteria</taxon>
        <taxon>Pseudomonadati</taxon>
        <taxon>Pseudomonadota</taxon>
        <taxon>Betaproteobacteria</taxon>
        <taxon>Neisseriales</taxon>
        <taxon>Chromobacteriaceae</taxon>
        <taxon>Vogesella</taxon>
    </lineage>
</organism>
<dbReference type="Gene3D" id="3.40.50.2300">
    <property type="match status" value="2"/>
</dbReference>